<keyword evidence="2 4" id="KW-0560">Oxidoreductase</keyword>
<evidence type="ECO:0000256" key="3">
    <source>
        <dbReference type="PROSITE-ProRule" id="PRU10007"/>
    </source>
</evidence>
<dbReference type="InterPro" id="IPR015590">
    <property type="entry name" value="Aldehyde_DH_dom"/>
</dbReference>
<dbReference type="eggNOG" id="COG1012">
    <property type="taxonomic scope" value="Bacteria"/>
</dbReference>
<dbReference type="CDD" id="cd07139">
    <property type="entry name" value="ALDH_AldA-Rv0768"/>
    <property type="match status" value="1"/>
</dbReference>
<name>H0QWH8_9ACTN</name>
<dbReference type="AlphaFoldDB" id="H0QWH8"/>
<protein>
    <submittedName>
        <fullName evidence="6">Putative aldehyde dehydrogenase</fullName>
    </submittedName>
</protein>
<dbReference type="InterPro" id="IPR016161">
    <property type="entry name" value="Ald_DH/histidinol_DH"/>
</dbReference>
<dbReference type="GO" id="GO:0016620">
    <property type="term" value="F:oxidoreductase activity, acting on the aldehyde or oxo group of donors, NAD or NADP as acceptor"/>
    <property type="evidence" value="ECO:0007669"/>
    <property type="project" value="InterPro"/>
</dbReference>
<proteinExistence type="inferred from homology"/>
<comment type="caution">
    <text evidence="6">The sequence shown here is derived from an EMBL/GenBank/DDBJ whole genome shotgun (WGS) entry which is preliminary data.</text>
</comment>
<evidence type="ECO:0000259" key="5">
    <source>
        <dbReference type="Pfam" id="PF00171"/>
    </source>
</evidence>
<dbReference type="Pfam" id="PF00171">
    <property type="entry name" value="Aldedh"/>
    <property type="match status" value="1"/>
</dbReference>
<dbReference type="PROSITE" id="PS00687">
    <property type="entry name" value="ALDEHYDE_DEHYDR_GLU"/>
    <property type="match status" value="1"/>
</dbReference>
<dbReference type="PANTHER" id="PTHR42804">
    <property type="entry name" value="ALDEHYDE DEHYDROGENASE"/>
    <property type="match status" value="1"/>
</dbReference>
<evidence type="ECO:0000313" key="7">
    <source>
        <dbReference type="Proteomes" id="UP000035034"/>
    </source>
</evidence>
<sequence>MTRLRSEHLDRQRFFIDGKWVDPVDGSTRVSIEAATGQPLGRAALAGPADIDHAVRAARAALDEGPWGRSSPAERADVMRRMAAALQQSADVAVELVSRENGMPNALSQVFNGQAPAGLLGIYADLIGDYPFEAEGGFDNTLIRREPVGVVAAITPWNLPLSLAMMKIAPALAAGCTIVLKPSPETALDSYLFAEAAEAAGLPPGVLNVVVADREAGGYLVAHPDVDKVAFTGSTAAGRAIGAECGRLIRRVTLELGGKSAAIVLEDADLDNFLVGLDTATFMNNGQVCTSQARILAPQSRYEEVVDAVASYVQKLTVGNPLDPAVTCGPMVSEQHRDRVLGYIRQGEQSSARLITGGSSAAFDAGWFVTPTLFADVDNSDTIAREEIFGPVAAIIPYESDADAIAIANDSEYGLGGSVWTTDEERGTNIARKVRTGTIGVNHYAYDLGAPFGGMKNSGIGRELGPFALDNYLELKSIYRSPRA</sequence>
<dbReference type="STRING" id="1077974.GOEFS_021_00060"/>
<organism evidence="6 7">
    <name type="scientific">Gordonia effusa NBRC 100432</name>
    <dbReference type="NCBI Taxonomy" id="1077974"/>
    <lineage>
        <taxon>Bacteria</taxon>
        <taxon>Bacillati</taxon>
        <taxon>Actinomycetota</taxon>
        <taxon>Actinomycetes</taxon>
        <taxon>Mycobacteriales</taxon>
        <taxon>Gordoniaceae</taxon>
        <taxon>Gordonia</taxon>
    </lineage>
</organism>
<evidence type="ECO:0000256" key="2">
    <source>
        <dbReference type="ARBA" id="ARBA00023002"/>
    </source>
</evidence>
<dbReference type="SUPFAM" id="SSF53720">
    <property type="entry name" value="ALDH-like"/>
    <property type="match status" value="1"/>
</dbReference>
<dbReference type="Proteomes" id="UP000035034">
    <property type="component" value="Unassembled WGS sequence"/>
</dbReference>
<dbReference type="FunFam" id="3.40.605.10:FF:000007">
    <property type="entry name" value="NAD/NADP-dependent betaine aldehyde dehydrogenase"/>
    <property type="match status" value="1"/>
</dbReference>
<dbReference type="InterPro" id="IPR016163">
    <property type="entry name" value="Ald_DH_C"/>
</dbReference>
<evidence type="ECO:0000256" key="4">
    <source>
        <dbReference type="RuleBase" id="RU003345"/>
    </source>
</evidence>
<accession>H0QWH8</accession>
<comment type="similarity">
    <text evidence="1 4">Belongs to the aldehyde dehydrogenase family.</text>
</comment>
<dbReference type="RefSeq" id="WP_007316517.1">
    <property type="nucleotide sequence ID" value="NZ_BAEH01000021.1"/>
</dbReference>
<dbReference type="InterPro" id="IPR016162">
    <property type="entry name" value="Ald_DH_N"/>
</dbReference>
<dbReference type="FunFam" id="3.40.309.10:FF:000012">
    <property type="entry name" value="Betaine aldehyde dehydrogenase"/>
    <property type="match status" value="1"/>
</dbReference>
<gene>
    <name evidence="6" type="ORF">GOEFS_021_00060</name>
</gene>
<dbReference type="Gene3D" id="3.40.605.10">
    <property type="entry name" value="Aldehyde Dehydrogenase, Chain A, domain 1"/>
    <property type="match status" value="1"/>
</dbReference>
<reference evidence="6 7" key="1">
    <citation type="submission" date="2011-12" db="EMBL/GenBank/DDBJ databases">
        <title>Whole genome shotgun sequence of Gordonia effusa NBRC 100432.</title>
        <authorList>
            <person name="Yoshida I."/>
            <person name="Takarada H."/>
            <person name="Hosoyama A."/>
            <person name="Tsuchikane K."/>
            <person name="Katsumata H."/>
            <person name="Yamazaki S."/>
            <person name="Fujita N."/>
        </authorList>
    </citation>
    <scope>NUCLEOTIDE SEQUENCE [LARGE SCALE GENOMIC DNA]</scope>
    <source>
        <strain evidence="6 7">NBRC 100432</strain>
    </source>
</reference>
<dbReference type="PANTHER" id="PTHR42804:SF1">
    <property type="entry name" value="ALDEHYDE DEHYDROGENASE-RELATED"/>
    <property type="match status" value="1"/>
</dbReference>
<evidence type="ECO:0000313" key="6">
    <source>
        <dbReference type="EMBL" id="GAB17179.1"/>
    </source>
</evidence>
<feature type="domain" description="Aldehyde dehydrogenase" evidence="5">
    <location>
        <begin position="20"/>
        <end position="478"/>
    </location>
</feature>
<feature type="active site" evidence="3">
    <location>
        <position position="255"/>
    </location>
</feature>
<dbReference type="EMBL" id="BAEH01000021">
    <property type="protein sequence ID" value="GAB17179.1"/>
    <property type="molecule type" value="Genomic_DNA"/>
</dbReference>
<dbReference type="OrthoDB" id="6882680at2"/>
<dbReference type="Gene3D" id="3.40.309.10">
    <property type="entry name" value="Aldehyde Dehydrogenase, Chain A, domain 2"/>
    <property type="match status" value="1"/>
</dbReference>
<evidence type="ECO:0000256" key="1">
    <source>
        <dbReference type="ARBA" id="ARBA00009986"/>
    </source>
</evidence>
<keyword evidence="7" id="KW-1185">Reference proteome</keyword>
<dbReference type="InterPro" id="IPR029510">
    <property type="entry name" value="Ald_DH_CS_GLU"/>
</dbReference>